<dbReference type="InterPro" id="IPR014043">
    <property type="entry name" value="Acyl_transferase_dom"/>
</dbReference>
<dbReference type="SUPFAM" id="SSF55048">
    <property type="entry name" value="Probable ACP-binding domain of malonyl-CoA ACP transacylase"/>
    <property type="match status" value="1"/>
</dbReference>
<evidence type="ECO:0000256" key="5">
    <source>
        <dbReference type="ARBA" id="ARBA00023315"/>
    </source>
</evidence>
<keyword evidence="5 7" id="KW-0012">Acyltransferase</keyword>
<dbReference type="PANTHER" id="PTHR42681">
    <property type="entry name" value="MALONYL-COA-ACYL CARRIER PROTEIN TRANSACYLASE, MITOCHONDRIAL"/>
    <property type="match status" value="1"/>
</dbReference>
<evidence type="ECO:0000256" key="4">
    <source>
        <dbReference type="ARBA" id="ARBA00022679"/>
    </source>
</evidence>
<comment type="similarity">
    <text evidence="7">Belongs to the fabD family.</text>
</comment>
<evidence type="ECO:0000256" key="6">
    <source>
        <dbReference type="ARBA" id="ARBA00048462"/>
    </source>
</evidence>
<evidence type="ECO:0000259" key="8">
    <source>
        <dbReference type="SMART" id="SM00827"/>
    </source>
</evidence>
<protein>
    <recommendedName>
        <fullName evidence="3 7">Malonyl CoA-acyl carrier protein transacylase</fullName>
        <ecNumber evidence="2 7">2.3.1.39</ecNumber>
    </recommendedName>
</protein>
<evidence type="ECO:0000256" key="3">
    <source>
        <dbReference type="ARBA" id="ARBA00018953"/>
    </source>
</evidence>
<dbReference type="PANTHER" id="PTHR42681:SF1">
    <property type="entry name" value="MALONYL-COA-ACYL CARRIER PROTEIN TRANSACYLASE, MITOCHONDRIAL"/>
    <property type="match status" value="1"/>
</dbReference>
<dbReference type="InterPro" id="IPR016036">
    <property type="entry name" value="Malonyl_transacylase_ACP-bd"/>
</dbReference>
<dbReference type="SUPFAM" id="SSF52151">
    <property type="entry name" value="FabD/lysophospholipase-like"/>
    <property type="match status" value="1"/>
</dbReference>
<dbReference type="Gene3D" id="3.30.70.250">
    <property type="entry name" value="Malonyl-CoA ACP transacylase, ACP-binding"/>
    <property type="match status" value="1"/>
</dbReference>
<dbReference type="NCBIfam" id="TIGR03131">
    <property type="entry name" value="malonate_mdcH"/>
    <property type="match status" value="1"/>
</dbReference>
<keyword evidence="10" id="KW-1185">Reference proteome</keyword>
<comment type="pathway">
    <text evidence="1">Lipid metabolism; fatty acid biosynthesis.</text>
</comment>
<dbReference type="Proteomes" id="UP000237673">
    <property type="component" value="Chromosome"/>
</dbReference>
<sequence length="323" mass="34483">MKVLFMFPGQGPQRPGMLQGLPCGDELLAEASEALHEDVARLDSAEALRHTRAVQLCLLIAGVGWARELARQGLQPDMVSGLSIGAFPAAVTAGALDFANALRLVALRGELMEQAYPSGYGLTAITGLSQSDIEPLLGDCYLANINAAQQMVIAGSEEAMQQAAQRAAAHGAQKVHRLAVSVPSHCALLNEQARRLAQAFADVTLTRPRYAYLSGSTARQLWQPEQIADDLAMNMARTVRWHETMEAANERDVGLALEMPPGAVLTGLAREPLARGDALSLERSGVALTPTSRAYIRPSATSASRLGSCSRLRSKTMAISCRI</sequence>
<dbReference type="InterPro" id="IPR017554">
    <property type="entry name" value="Malonate_deCOase_MdcHsu"/>
</dbReference>
<reference evidence="9 10" key="1">
    <citation type="submission" date="2018-01" db="EMBL/GenBank/DDBJ databases">
        <title>Complete and assembled Genome of Pantoea calida DSM22759T.</title>
        <authorList>
            <person name="Stevens M.J.A."/>
            <person name="Zurfluh K."/>
            <person name="Stephan R."/>
        </authorList>
    </citation>
    <scope>NUCLEOTIDE SEQUENCE [LARGE SCALE GENOMIC DNA]</scope>
    <source>
        <strain evidence="9 10">DSM 22759</strain>
    </source>
</reference>
<dbReference type="EC" id="2.3.1.39" evidence="2 7"/>
<keyword evidence="4 7" id="KW-0808">Transferase</keyword>
<evidence type="ECO:0000256" key="1">
    <source>
        <dbReference type="ARBA" id="ARBA00005194"/>
    </source>
</evidence>
<evidence type="ECO:0000256" key="7">
    <source>
        <dbReference type="PIRNR" id="PIRNR000446"/>
    </source>
</evidence>
<dbReference type="InterPro" id="IPR050858">
    <property type="entry name" value="Mal-CoA-ACP_Trans/PKS_FabD"/>
</dbReference>
<evidence type="ECO:0000313" key="10">
    <source>
        <dbReference type="Proteomes" id="UP000237673"/>
    </source>
</evidence>
<accession>A0ABM6S5N0</accession>
<evidence type="ECO:0000313" key="9">
    <source>
        <dbReference type="EMBL" id="AUY26542.1"/>
    </source>
</evidence>
<dbReference type="SMART" id="SM00827">
    <property type="entry name" value="PKS_AT"/>
    <property type="match status" value="1"/>
</dbReference>
<gene>
    <name evidence="9" type="primary">mdcH</name>
    <name evidence="9" type="ORF">C2E16_17615</name>
</gene>
<dbReference type="EMBL" id="CP026378">
    <property type="protein sequence ID" value="AUY26542.1"/>
    <property type="molecule type" value="Genomic_DNA"/>
</dbReference>
<name>A0ABM6S5N0_9GAMM</name>
<dbReference type="InterPro" id="IPR024925">
    <property type="entry name" value="Malonyl_CoA-ACP_transAc"/>
</dbReference>
<dbReference type="PIRSF" id="PIRSF000446">
    <property type="entry name" value="Mct"/>
    <property type="match status" value="1"/>
</dbReference>
<dbReference type="GeneID" id="84631882"/>
<dbReference type="RefSeq" id="WP_084971418.1">
    <property type="nucleotide sequence ID" value="NZ_CP026378.1"/>
</dbReference>
<comment type="catalytic activity">
    <reaction evidence="6 7">
        <text>holo-[ACP] + malonyl-CoA = malonyl-[ACP] + CoA</text>
        <dbReference type="Rhea" id="RHEA:41792"/>
        <dbReference type="Rhea" id="RHEA-COMP:9623"/>
        <dbReference type="Rhea" id="RHEA-COMP:9685"/>
        <dbReference type="ChEBI" id="CHEBI:57287"/>
        <dbReference type="ChEBI" id="CHEBI:57384"/>
        <dbReference type="ChEBI" id="CHEBI:64479"/>
        <dbReference type="ChEBI" id="CHEBI:78449"/>
        <dbReference type="EC" id="2.3.1.39"/>
    </reaction>
</comment>
<proteinExistence type="inferred from homology"/>
<dbReference type="Pfam" id="PF00698">
    <property type="entry name" value="Acyl_transf_1"/>
    <property type="match status" value="1"/>
</dbReference>
<dbReference type="InterPro" id="IPR001227">
    <property type="entry name" value="Ac_transferase_dom_sf"/>
</dbReference>
<feature type="domain" description="Malonyl-CoA:ACP transacylase (MAT)" evidence="8">
    <location>
        <begin position="6"/>
        <end position="295"/>
    </location>
</feature>
<organism evidence="9 10">
    <name type="scientific">Mixta calida</name>
    <dbReference type="NCBI Taxonomy" id="665913"/>
    <lineage>
        <taxon>Bacteria</taxon>
        <taxon>Pseudomonadati</taxon>
        <taxon>Pseudomonadota</taxon>
        <taxon>Gammaproteobacteria</taxon>
        <taxon>Enterobacterales</taxon>
        <taxon>Erwiniaceae</taxon>
        <taxon>Mixta</taxon>
    </lineage>
</organism>
<dbReference type="InterPro" id="IPR016035">
    <property type="entry name" value="Acyl_Trfase/lysoPLipase"/>
</dbReference>
<dbReference type="Gene3D" id="3.40.366.10">
    <property type="entry name" value="Malonyl-Coenzyme A Acyl Carrier Protein, domain 2"/>
    <property type="match status" value="1"/>
</dbReference>
<evidence type="ECO:0000256" key="2">
    <source>
        <dbReference type="ARBA" id="ARBA00013258"/>
    </source>
</evidence>